<dbReference type="RefSeq" id="WP_342539669.1">
    <property type="nucleotide sequence ID" value="NZ_JBEPME010000009.1"/>
</dbReference>
<comment type="caution">
    <text evidence="2">The sequence shown here is derived from an EMBL/GenBank/DDBJ whole genome shotgun (WGS) entry which is preliminary data.</text>
</comment>
<proteinExistence type="predicted"/>
<name>A0ABV2KDX4_SPOPS</name>
<evidence type="ECO:0000313" key="3">
    <source>
        <dbReference type="Proteomes" id="UP001549104"/>
    </source>
</evidence>
<feature type="region of interest" description="Disordered" evidence="1">
    <location>
        <begin position="41"/>
        <end position="60"/>
    </location>
</feature>
<evidence type="ECO:0000313" key="2">
    <source>
        <dbReference type="EMBL" id="MET3659286.1"/>
    </source>
</evidence>
<dbReference type="Proteomes" id="UP001549104">
    <property type="component" value="Unassembled WGS sequence"/>
</dbReference>
<reference evidence="2 3" key="1">
    <citation type="submission" date="2024-06" db="EMBL/GenBank/DDBJ databases">
        <title>Sorghum-associated microbial communities from plants grown in Nebraska, USA.</title>
        <authorList>
            <person name="Schachtman D."/>
        </authorList>
    </citation>
    <scope>NUCLEOTIDE SEQUENCE [LARGE SCALE GENOMIC DNA]</scope>
    <source>
        <strain evidence="2 3">1288</strain>
    </source>
</reference>
<evidence type="ECO:0000256" key="1">
    <source>
        <dbReference type="SAM" id="MobiDB-lite"/>
    </source>
</evidence>
<sequence>MALLYKNTEYGFDFTLPATWKDYSIVTDEWEGLAVSQAQTEEVIENGPMNSIRHPQWTSENPRQDIPIMIFTIEQWDSLQQEKFHIGQHLSDQKN</sequence>
<keyword evidence="3" id="KW-1185">Reference proteome</keyword>
<organism evidence="2 3">
    <name type="scientific">Sporosarcina psychrophila</name>
    <name type="common">Bacillus psychrophilus</name>
    <dbReference type="NCBI Taxonomy" id="1476"/>
    <lineage>
        <taxon>Bacteria</taxon>
        <taxon>Bacillati</taxon>
        <taxon>Bacillota</taxon>
        <taxon>Bacilli</taxon>
        <taxon>Bacillales</taxon>
        <taxon>Caryophanaceae</taxon>
        <taxon>Sporosarcina</taxon>
    </lineage>
</organism>
<accession>A0ABV2KDX4</accession>
<dbReference type="EMBL" id="JBEPME010000009">
    <property type="protein sequence ID" value="MET3659286.1"/>
    <property type="molecule type" value="Genomic_DNA"/>
</dbReference>
<gene>
    <name evidence="2" type="ORF">ABIC55_004425</name>
</gene>
<protein>
    <submittedName>
        <fullName evidence="2">Uncharacterized protein</fullName>
    </submittedName>
</protein>